<dbReference type="SUPFAM" id="SSF52833">
    <property type="entry name" value="Thioredoxin-like"/>
    <property type="match status" value="1"/>
</dbReference>
<gene>
    <name evidence="1" type="ordered locus">Zmob_1484</name>
</gene>
<organism evidence="1 2">
    <name type="scientific">Zymomonas mobilis subsp. mobilis (strain ATCC 10988 / DSM 424 / LMG 404 / NCIMB 8938 / NRRL B-806 / ZM1)</name>
    <dbReference type="NCBI Taxonomy" id="555217"/>
    <lineage>
        <taxon>Bacteria</taxon>
        <taxon>Pseudomonadati</taxon>
        <taxon>Pseudomonadota</taxon>
        <taxon>Alphaproteobacteria</taxon>
        <taxon>Sphingomonadales</taxon>
        <taxon>Zymomonadaceae</taxon>
        <taxon>Zymomonas</taxon>
    </lineage>
</organism>
<dbReference type="Proteomes" id="UP000001494">
    <property type="component" value="Chromosome"/>
</dbReference>
<proteinExistence type="predicted"/>
<dbReference type="EMBL" id="CP002850">
    <property type="protein sequence ID" value="AEH63303.1"/>
    <property type="molecule type" value="Genomic_DNA"/>
</dbReference>
<protein>
    <submittedName>
        <fullName evidence="1">AhpC/TSA family protein</fullName>
    </submittedName>
</protein>
<dbReference type="AlphaFoldDB" id="A0A0H3G3E8"/>
<name>A0A0H3G3E8_ZYMMA</name>
<dbReference type="KEGG" id="zmm:Zmob_1484"/>
<dbReference type="InterPro" id="IPR036249">
    <property type="entry name" value="Thioredoxin-like_sf"/>
</dbReference>
<reference evidence="1 2" key="1">
    <citation type="journal article" date="2011" name="J. Bacteriol.">
        <title>Genome sequence of the ethanol-producing Zymomonas mobilis subsp. mobilis lectotype strain ATCC 10988.</title>
        <authorList>
            <person name="Pappas K.M."/>
            <person name="Kouvelis V.N."/>
            <person name="Saunders E."/>
            <person name="Brettin T.S."/>
            <person name="Bruce D."/>
            <person name="Detter C."/>
            <person name="Balakireva M."/>
            <person name="Han C.S."/>
            <person name="Savvakis G."/>
            <person name="Kyrpides N.C."/>
            <person name="Typas M.A."/>
        </authorList>
    </citation>
    <scope>NUCLEOTIDE SEQUENCE [LARGE SCALE GENOMIC DNA]</scope>
    <source>
        <strain evidence="2">ATCC 10988 / DSM 424 / CCUG 17860 / LMG 404 / NCIMB 8938 / NRRL B-806 / ZM1</strain>
    </source>
</reference>
<evidence type="ECO:0000313" key="2">
    <source>
        <dbReference type="Proteomes" id="UP000001494"/>
    </source>
</evidence>
<dbReference type="HOGENOM" id="CLU_1433999_0_0_5"/>
<accession>A0A0H3G3E8</accession>
<dbReference type="eggNOG" id="COG1225">
    <property type="taxonomic scope" value="Bacteria"/>
</dbReference>
<evidence type="ECO:0000313" key="1">
    <source>
        <dbReference type="EMBL" id="AEH63303.1"/>
    </source>
</evidence>
<dbReference type="OrthoDB" id="5572803at2"/>
<dbReference type="Gene3D" id="3.40.30.10">
    <property type="entry name" value="Glutaredoxin"/>
    <property type="match status" value="1"/>
</dbReference>
<sequence length="185" mass="20229" precursor="true">MAFEKIKKRASHLGATILCGLFFMTQGVAAHATLSMGFHAPPFEASGMMMGLPFHFSLDQALKNTPVILYFSAAGSDLGCREDSQILVKSAPKLRTQGAFLIAFSLSDQSPAVLKNCRVPLPIAIADRSVAKLYAINYPLSPAQNTTYVIAPDRRILLTYVSPDPASHMTKAMEAIQNWQKSNRR</sequence>